<dbReference type="Pfam" id="PF17667">
    <property type="entry name" value="Pkinase_fungal"/>
    <property type="match status" value="1"/>
</dbReference>
<accession>A0A8H7XRQ1</accession>
<gene>
    <name evidence="3" type="ORF">JR316_009209</name>
</gene>
<dbReference type="Gene3D" id="1.10.510.10">
    <property type="entry name" value="Transferase(Phosphotransferase) domain 1"/>
    <property type="match status" value="1"/>
</dbReference>
<dbReference type="InterPro" id="IPR011009">
    <property type="entry name" value="Kinase-like_dom_sf"/>
</dbReference>
<dbReference type="EMBL" id="JAFIQS010000009">
    <property type="protein sequence ID" value="KAG5165627.1"/>
    <property type="molecule type" value="Genomic_DNA"/>
</dbReference>
<sequence length="847" mass="96789">MSSSRPSTPPNPVPSTTNATVDVALPPSVVAIDKQRNPFFTPRKAATAGGTSKVTQLRTVMAYEMEGEFITCGIDDFMSHYFAFVPDTNNVTRCIQRHLIPSGVAYIDKSKLVLSEFPDTPTIDKAVPGKKNEMEVFAPLVNIANNIGKYVYQHQPGLAGPTPIRNKFKYRNVPYSSISSDILGSNHKVDACFTSDHDNFLSTWGTAVSIEQKVKVNNEQRLDNMEKVLSANVQVMNDDVRRMFTYGMTFDADQVVLWFHCRSHSAVSQPFSFVKDPERLIKIFMFFLFATEEQLGYDPLVERQVDGQYIFRIRHSNPNSNDADDSRFYRTVKVLSGYRSNNITGRMPRVWTVERYNPTTGKAMPGSLQVLKDVWIDHNAQTERQIQEAIFEAINKFGDQEAPEHPDLKIIWAQRRELIQSRDYQRLFLTIEDDYDGRQSKVIAPGSRRIWGLFDPVRTFYQSPGTNSRHDTGHIRPIHTYKKTNIERHYVPKKQYRVVFKEICLPIGSLPTLGDAMDVLQDIHIALQLMYCAGWVHRDISDGNILACKKQGSQSQSSTIWQAKLMDLEYARPFQRPDEAAADPKTGTPFFMPIEILKQEYFYRKGLEQPEDDVDYIASRGRRRAVKAAKNDIVTHNFQHDLESVWWLILYLIVSRVFIQPLEYWEGRILDEGKAERWISSVFQNLLLLSQERKRCFDLDGTIEQQIMGFTPNHLEGLVESLELSQTALMSFYLNRERKEQIYDHASYARAHINFGEFLESVQTLEPKTWRQYVLPLSDPIISTQTDTPADAAPETSAPQPSTHATIPPREYLFRPSKVKAKRGSEENPNRGAGGSNKGAKRSRNGV</sequence>
<feature type="domain" description="Fungal-type protein kinase" evidence="2">
    <location>
        <begin position="207"/>
        <end position="652"/>
    </location>
</feature>
<organism evidence="3">
    <name type="scientific">Psilocybe cubensis</name>
    <name type="common">Psychedelic mushroom</name>
    <name type="synonym">Stropharia cubensis</name>
    <dbReference type="NCBI Taxonomy" id="181762"/>
    <lineage>
        <taxon>Eukaryota</taxon>
        <taxon>Fungi</taxon>
        <taxon>Dikarya</taxon>
        <taxon>Basidiomycota</taxon>
        <taxon>Agaricomycotina</taxon>
        <taxon>Agaricomycetes</taxon>
        <taxon>Agaricomycetidae</taxon>
        <taxon>Agaricales</taxon>
        <taxon>Agaricineae</taxon>
        <taxon>Strophariaceae</taxon>
        <taxon>Psilocybe</taxon>
    </lineage>
</organism>
<dbReference type="PANTHER" id="PTHR38248">
    <property type="entry name" value="FUNK1 6"/>
    <property type="match status" value="1"/>
</dbReference>
<reference evidence="3" key="1">
    <citation type="submission" date="2021-02" db="EMBL/GenBank/DDBJ databases">
        <title>Psilocybe cubensis genome.</title>
        <authorList>
            <person name="Mckernan K.J."/>
            <person name="Crawford S."/>
            <person name="Trippe A."/>
            <person name="Kane L.T."/>
            <person name="Mclaughlin S."/>
        </authorList>
    </citation>
    <scope>NUCLEOTIDE SEQUENCE [LARGE SCALE GENOMIC DNA]</scope>
    <source>
        <strain evidence="3">MGC-MH-2018</strain>
    </source>
</reference>
<evidence type="ECO:0000259" key="2">
    <source>
        <dbReference type="Pfam" id="PF17667"/>
    </source>
</evidence>
<name>A0A8H7XRQ1_PSICU</name>
<evidence type="ECO:0000256" key="1">
    <source>
        <dbReference type="SAM" id="MobiDB-lite"/>
    </source>
</evidence>
<dbReference type="AlphaFoldDB" id="A0A8H7XRQ1"/>
<protein>
    <recommendedName>
        <fullName evidence="2">Fungal-type protein kinase domain-containing protein</fullName>
    </recommendedName>
</protein>
<dbReference type="SUPFAM" id="SSF56112">
    <property type="entry name" value="Protein kinase-like (PK-like)"/>
    <property type="match status" value="1"/>
</dbReference>
<comment type="caution">
    <text evidence="3">The sequence shown here is derived from an EMBL/GenBank/DDBJ whole genome shotgun (WGS) entry which is preliminary data.</text>
</comment>
<dbReference type="PANTHER" id="PTHR38248:SF2">
    <property type="entry name" value="FUNK1 11"/>
    <property type="match status" value="1"/>
</dbReference>
<dbReference type="InterPro" id="IPR040976">
    <property type="entry name" value="Pkinase_fungal"/>
</dbReference>
<feature type="region of interest" description="Disordered" evidence="1">
    <location>
        <begin position="784"/>
        <end position="847"/>
    </location>
</feature>
<feature type="region of interest" description="Disordered" evidence="1">
    <location>
        <begin position="1"/>
        <end position="20"/>
    </location>
</feature>
<evidence type="ECO:0000313" key="3">
    <source>
        <dbReference type="EMBL" id="KAG5165627.1"/>
    </source>
</evidence>
<proteinExistence type="predicted"/>